<dbReference type="SMART" id="SM00355">
    <property type="entry name" value="ZnF_C2H2"/>
    <property type="match status" value="3"/>
</dbReference>
<evidence type="ECO:0000313" key="10">
    <source>
        <dbReference type="Proteomes" id="UP000799764"/>
    </source>
</evidence>
<evidence type="ECO:0000256" key="3">
    <source>
        <dbReference type="ARBA" id="ARBA00022771"/>
    </source>
</evidence>
<feature type="transmembrane region" description="Helical" evidence="7">
    <location>
        <begin position="27"/>
        <end position="48"/>
    </location>
</feature>
<evidence type="ECO:0000256" key="7">
    <source>
        <dbReference type="SAM" id="Phobius"/>
    </source>
</evidence>
<evidence type="ECO:0000259" key="8">
    <source>
        <dbReference type="PROSITE" id="PS50157"/>
    </source>
</evidence>
<dbReference type="GO" id="GO:0008270">
    <property type="term" value="F:zinc ion binding"/>
    <property type="evidence" value="ECO:0007669"/>
    <property type="project" value="UniProtKB-KW"/>
</dbReference>
<evidence type="ECO:0000256" key="4">
    <source>
        <dbReference type="ARBA" id="ARBA00022833"/>
    </source>
</evidence>
<dbReference type="Gene3D" id="3.30.160.60">
    <property type="entry name" value="Classic Zinc Finger"/>
    <property type="match status" value="1"/>
</dbReference>
<feature type="non-terminal residue" evidence="9">
    <location>
        <position position="432"/>
    </location>
</feature>
<feature type="transmembrane region" description="Helical" evidence="7">
    <location>
        <begin position="115"/>
        <end position="136"/>
    </location>
</feature>
<dbReference type="EMBL" id="MU001497">
    <property type="protein sequence ID" value="KAF2446708.1"/>
    <property type="molecule type" value="Genomic_DNA"/>
</dbReference>
<feature type="domain" description="C2H2-type" evidence="8">
    <location>
        <begin position="372"/>
        <end position="401"/>
    </location>
</feature>
<evidence type="ECO:0000256" key="1">
    <source>
        <dbReference type="ARBA" id="ARBA00022723"/>
    </source>
</evidence>
<feature type="transmembrane region" description="Helical" evidence="7">
    <location>
        <begin position="205"/>
        <end position="224"/>
    </location>
</feature>
<dbReference type="GO" id="GO:0000981">
    <property type="term" value="F:DNA-binding transcription factor activity, RNA polymerase II-specific"/>
    <property type="evidence" value="ECO:0007669"/>
    <property type="project" value="TreeGrafter"/>
</dbReference>
<comment type="caution">
    <text evidence="9">The sequence shown here is derived from an EMBL/GenBank/DDBJ whole genome shotgun (WGS) entry which is preliminary data.</text>
</comment>
<dbReference type="SUPFAM" id="SSF57667">
    <property type="entry name" value="beta-beta-alpha zinc fingers"/>
    <property type="match status" value="1"/>
</dbReference>
<reference evidence="9" key="1">
    <citation type="journal article" date="2020" name="Stud. Mycol.">
        <title>101 Dothideomycetes genomes: a test case for predicting lifestyles and emergence of pathogens.</title>
        <authorList>
            <person name="Haridas S."/>
            <person name="Albert R."/>
            <person name="Binder M."/>
            <person name="Bloem J."/>
            <person name="Labutti K."/>
            <person name="Salamov A."/>
            <person name="Andreopoulos B."/>
            <person name="Baker S."/>
            <person name="Barry K."/>
            <person name="Bills G."/>
            <person name="Bluhm B."/>
            <person name="Cannon C."/>
            <person name="Castanera R."/>
            <person name="Culley D."/>
            <person name="Daum C."/>
            <person name="Ezra D."/>
            <person name="Gonzalez J."/>
            <person name="Henrissat B."/>
            <person name="Kuo A."/>
            <person name="Liang C."/>
            <person name="Lipzen A."/>
            <person name="Lutzoni F."/>
            <person name="Magnuson J."/>
            <person name="Mondo S."/>
            <person name="Nolan M."/>
            <person name="Ohm R."/>
            <person name="Pangilinan J."/>
            <person name="Park H.-J."/>
            <person name="Ramirez L."/>
            <person name="Alfaro M."/>
            <person name="Sun H."/>
            <person name="Tritt A."/>
            <person name="Yoshinaga Y."/>
            <person name="Zwiers L.-H."/>
            <person name="Turgeon B."/>
            <person name="Goodwin S."/>
            <person name="Spatafora J."/>
            <person name="Crous P."/>
            <person name="Grigoriev I."/>
        </authorList>
    </citation>
    <scope>NUCLEOTIDE SEQUENCE</scope>
    <source>
        <strain evidence="9">CBS 690.94</strain>
    </source>
</reference>
<keyword evidence="10" id="KW-1185">Reference proteome</keyword>
<keyword evidence="2" id="KW-0677">Repeat</keyword>
<keyword evidence="7" id="KW-1133">Transmembrane helix</keyword>
<dbReference type="AlphaFoldDB" id="A0A9P4UER4"/>
<dbReference type="PROSITE" id="PS00028">
    <property type="entry name" value="ZINC_FINGER_C2H2_1"/>
    <property type="match status" value="1"/>
</dbReference>
<name>A0A9P4UER4_9PLEO</name>
<dbReference type="PANTHER" id="PTHR14003:SF19">
    <property type="entry name" value="YY2 TRANSCRIPTION FACTOR"/>
    <property type="match status" value="1"/>
</dbReference>
<dbReference type="InterPro" id="IPR036236">
    <property type="entry name" value="Znf_C2H2_sf"/>
</dbReference>
<keyword evidence="3 6" id="KW-0863">Zinc-finger</keyword>
<keyword evidence="7" id="KW-0472">Membrane</keyword>
<protein>
    <recommendedName>
        <fullName evidence="5">C2H2 type master regulator of conidiophore development brlA</fullName>
    </recommendedName>
</protein>
<dbReference type="PANTHER" id="PTHR14003">
    <property type="entry name" value="TRANSCRIPTIONAL REPRESSOR PROTEIN YY"/>
    <property type="match status" value="1"/>
</dbReference>
<feature type="transmembrane region" description="Helical" evidence="7">
    <location>
        <begin position="54"/>
        <end position="72"/>
    </location>
</feature>
<dbReference type="GO" id="GO:0000785">
    <property type="term" value="C:chromatin"/>
    <property type="evidence" value="ECO:0007669"/>
    <property type="project" value="TreeGrafter"/>
</dbReference>
<accession>A0A9P4UER4</accession>
<keyword evidence="7" id="KW-0812">Transmembrane</keyword>
<evidence type="ECO:0000256" key="6">
    <source>
        <dbReference type="PROSITE-ProRule" id="PRU00042"/>
    </source>
</evidence>
<keyword evidence="1" id="KW-0479">Metal-binding</keyword>
<dbReference type="GO" id="GO:0005667">
    <property type="term" value="C:transcription regulator complex"/>
    <property type="evidence" value="ECO:0007669"/>
    <property type="project" value="TreeGrafter"/>
</dbReference>
<evidence type="ECO:0000313" key="9">
    <source>
        <dbReference type="EMBL" id="KAF2446708.1"/>
    </source>
</evidence>
<feature type="transmembrane region" description="Helical" evidence="7">
    <location>
        <begin position="142"/>
        <end position="164"/>
    </location>
</feature>
<evidence type="ECO:0000256" key="2">
    <source>
        <dbReference type="ARBA" id="ARBA00022737"/>
    </source>
</evidence>
<dbReference type="GO" id="GO:0000978">
    <property type="term" value="F:RNA polymerase II cis-regulatory region sequence-specific DNA binding"/>
    <property type="evidence" value="ECO:0007669"/>
    <property type="project" value="TreeGrafter"/>
</dbReference>
<organism evidence="9 10">
    <name type="scientific">Karstenula rhodostoma CBS 690.94</name>
    <dbReference type="NCBI Taxonomy" id="1392251"/>
    <lineage>
        <taxon>Eukaryota</taxon>
        <taxon>Fungi</taxon>
        <taxon>Dikarya</taxon>
        <taxon>Ascomycota</taxon>
        <taxon>Pezizomycotina</taxon>
        <taxon>Dothideomycetes</taxon>
        <taxon>Pleosporomycetidae</taxon>
        <taxon>Pleosporales</taxon>
        <taxon>Massarineae</taxon>
        <taxon>Didymosphaeriaceae</taxon>
        <taxon>Karstenula</taxon>
    </lineage>
</organism>
<dbReference type="InterPro" id="IPR013087">
    <property type="entry name" value="Znf_C2H2_type"/>
</dbReference>
<dbReference type="Proteomes" id="UP000799764">
    <property type="component" value="Unassembled WGS sequence"/>
</dbReference>
<sequence length="432" mass="49369">MSTPKHEPNRPPVDQDIEIRIRDFGNFTIAALCNFTVLVVHVGMLWFSTKAVPSTIPMPFPLRWACIVCLYLKARNTWLFQSIIAIKRTKMSDIEHEKRSRNRNSGSHSTNLEDWILANFCIIVGLSTIGFVAWYWVEVIALTIWLFLYWTCTMGGLCSLFWLLKRTIRFYQKVKAVKHEAWGIIVGVYVSRFSAKFEMVEANGVLGQFLDFVSIPFLILQFLLDKIGFYIGRGPLSGESDSHSHHRNDNDEAFYPPSVFEWQPNPVIHPHLRGEHLQSLNHDPSVAESNSDCHLMNTTGEAGRSSPEIAVDFDDDKGIPKNNQMYPGAPRYTGPATMSAILSSFACFQCTFVAKKRFELNKHVTQTHNHRFKCVYHGCGKTFGLRANFERHEATHTDRKGYGCPNPWCKTPGETFTRNDNLKRHMKLCVTS</sequence>
<gene>
    <name evidence="9" type="ORF">P171DRAFT_383495</name>
</gene>
<dbReference type="PROSITE" id="PS50157">
    <property type="entry name" value="ZINC_FINGER_C2H2_2"/>
    <property type="match status" value="1"/>
</dbReference>
<dbReference type="OrthoDB" id="3787728at2759"/>
<evidence type="ECO:0000256" key="5">
    <source>
        <dbReference type="ARBA" id="ARBA00044085"/>
    </source>
</evidence>
<proteinExistence type="predicted"/>
<keyword evidence="4" id="KW-0862">Zinc</keyword>